<dbReference type="EMBL" id="MT682706">
    <property type="protein sequence ID" value="QLF80594.1"/>
    <property type="molecule type" value="Genomic_DNA"/>
</dbReference>
<evidence type="ECO:0000313" key="1">
    <source>
        <dbReference type="EMBL" id="QLF80594.1"/>
    </source>
</evidence>
<name>A0A7D5JQ76_9CAUD</name>
<accession>A0A7D5JQ76</accession>
<dbReference type="Proteomes" id="UP000515626">
    <property type="component" value="Segment"/>
</dbReference>
<proteinExistence type="predicted"/>
<keyword evidence="2" id="KW-1185">Reference proteome</keyword>
<gene>
    <name evidence="1" type="ORF">FP_0041</name>
</gene>
<protein>
    <submittedName>
        <fullName evidence="1">Uncharacterized protein</fullName>
    </submittedName>
</protein>
<reference evidence="1 2" key="1">
    <citation type="submission" date="2020-06" db="EMBL/GenBank/DDBJ databases">
        <title>Complete genome sequences of eight phages infecting swine Enterotoxigenic Escherichia coli.</title>
        <authorList>
            <person name="Ferreira A."/>
            <person name="Oliveira H."/>
            <person name="Silva D."/>
            <person name="Almeida C."/>
            <person name="Burgan J."/>
            <person name="Azered J."/>
            <person name="Oliveira A."/>
        </authorList>
    </citation>
    <scope>NUCLEOTIDE SEQUENCE [LARGE SCALE GENOMIC DNA]</scope>
</reference>
<evidence type="ECO:0000313" key="2">
    <source>
        <dbReference type="Proteomes" id="UP000515626"/>
    </source>
</evidence>
<organism evidence="1 2">
    <name type="scientific">Escherichia phage vB_EcoS_FP</name>
    <dbReference type="NCBI Taxonomy" id="2750857"/>
    <lineage>
        <taxon>Viruses</taxon>
        <taxon>Duplodnaviria</taxon>
        <taxon>Heunggongvirae</taxon>
        <taxon>Uroviricota</taxon>
        <taxon>Caudoviricetes</taxon>
        <taxon>Drexlerviridae</taxon>
        <taxon>Braunvirinae</taxon>
        <taxon>Veterinaerplatzvirus</taxon>
        <taxon>Veterinaerplatzvirus FP</taxon>
    </lineage>
</organism>
<sequence>MKTCEENFISLNDFIGDDFDYSDVIVTWTAGGDVFSDMLIYSTDYSNYHWEEDEEYEEARLYYSEIINVKSV</sequence>